<dbReference type="Pfam" id="PF07923">
    <property type="entry name" value="N1221"/>
    <property type="match status" value="1"/>
</dbReference>
<reference evidence="4" key="1">
    <citation type="submission" date="2023-03" db="EMBL/GenBank/DDBJ databases">
        <title>Complete genome of Cladonia borealis.</title>
        <authorList>
            <person name="Park H."/>
        </authorList>
    </citation>
    <scope>NUCLEOTIDE SEQUENCE</scope>
    <source>
        <strain evidence="4">ANT050790</strain>
    </source>
</reference>
<feature type="compositionally biased region" description="Basic and acidic residues" evidence="1">
    <location>
        <begin position="602"/>
        <end position="612"/>
    </location>
</feature>
<feature type="compositionally biased region" description="Polar residues" evidence="1">
    <location>
        <begin position="827"/>
        <end position="841"/>
    </location>
</feature>
<feature type="domain" description="Far11/STRP C-terminal" evidence="3">
    <location>
        <begin position="561"/>
        <end position="1049"/>
    </location>
</feature>
<feature type="domain" description="Far11/STRP N-terminal" evidence="2">
    <location>
        <begin position="128"/>
        <end position="453"/>
    </location>
</feature>
<protein>
    <recommendedName>
        <fullName evidence="6">Factor arrest protein 11</fullName>
    </recommendedName>
</protein>
<accession>A0AA39R483</accession>
<evidence type="ECO:0000256" key="1">
    <source>
        <dbReference type="SAM" id="MobiDB-lite"/>
    </source>
</evidence>
<dbReference type="PANTHER" id="PTHR13239:SF4">
    <property type="entry name" value="AT25231P"/>
    <property type="match status" value="1"/>
</dbReference>
<dbReference type="PANTHER" id="PTHR13239">
    <property type="entry name" value="PROTEIN REQUIRED FOR HYPHAL ANASTOMOSIS HAM-2"/>
    <property type="match status" value="1"/>
</dbReference>
<dbReference type="SMART" id="SM01293">
    <property type="entry name" value="DUF3402"/>
    <property type="match status" value="1"/>
</dbReference>
<sequence length="1104" mass="122812">MEYTEPLGASEENDAIIVKADEVDEAGADISTISPADGSESEFNARIESRRAQDAQAGGSPKILANAVLNPSRATSRPILRREGSAPAPPQQPPPNPPQSQDEPTNATDSLSLLQLRRLVTDLPKLEPTAYAFEYSETRSFPEELQEWFSYTEEERYMLLQAKESFNEKWEQAQAERPDPSDKALGWTDAEPEDRESFIVRAIKALDNPELSSCVKSLECISYVALGVWGDTAGIDVEDDEVDLSAAAKKWVDAQNTKSKLQLKWIINGTRMLCKNDAVQKLFDVLRRLWESEQDVEGPADGTSSQHEKLSSSRFLKQIEVNQTLTALYVLIEASRWDSDSYLREVVISLDPSILLFLTQLMAKLRWEEGSYIPLPRVLLLFWKTVLLIFGNLDDIKKSKIALKARTDLGDEESNKNIITASPLDYHLFRQEITSKYPAYNPPPPLVPIEPENNSILPPLPNHPSRQASQDNLQIAAASMNGTGGSIFNQPVHIATPAPSPPPSPAGPGGKGGKKQNYQTNQNFPFLYPPLDDTSNTLGGKGTAELQDHLVRKRWEGSDVPASILEAGELFASRMRMTRSIRQLWDVREKYIKYERGWNEEVNDDDRCSHEDSESENEEDEDEDAVEVENPAKVAKAEKTHHERETDDDDVQGRLDAINDFYRDTLPYLQSVVMVLWRALFSNVSALVAQNGQNGMPNGISFGEDGDAPGKKRTNPNSSANINAMANGQFPDNDDGMDPIVEELNAVRSREIISKAVSGVLLILLKWYKLSHILKYEYLTQLLLDANYLPLILKYLAHQDVDRAVDQKNDREDLDFFYFCHINSKNPPKSPTQPALSSSTSSEDEAAPPPIRTHRRSPTSQSPPRSPPPAAPRPEVDELGYPTTALPQTPITNYAPRFFLTNINLLRLLQKITKRKAHRALLLVQYKSSTILRKALKMPQPELRLYTLKLFKSQVPYCGRKWRQTNMRVITAIYLHCRPELRDEWLCGGDVDGVVEEAVPLEQAGRSLVHWWHLREFRSVMEGKKDGEGTAMIGNGEGEDEYNFFARELEKMGWGFGGGGSVEEEEIGAGADGGGGGVSAGSSGGGGGGGTEFEGGPLAMEGWA</sequence>
<evidence type="ECO:0000313" key="5">
    <source>
        <dbReference type="Proteomes" id="UP001166286"/>
    </source>
</evidence>
<dbReference type="Proteomes" id="UP001166286">
    <property type="component" value="Unassembled WGS sequence"/>
</dbReference>
<comment type="caution">
    <text evidence="4">The sequence shown here is derived from an EMBL/GenBank/DDBJ whole genome shotgun (WGS) entry which is preliminary data.</text>
</comment>
<feature type="compositionally biased region" description="Basic and acidic residues" evidence="1">
    <location>
        <begin position="43"/>
        <end position="53"/>
    </location>
</feature>
<gene>
    <name evidence="4" type="ORF">JMJ35_005040</name>
</gene>
<keyword evidence="5" id="KW-1185">Reference proteome</keyword>
<dbReference type="Pfam" id="PF11882">
    <property type="entry name" value="DUF3402"/>
    <property type="match status" value="1"/>
</dbReference>
<dbReference type="GO" id="GO:0007010">
    <property type="term" value="P:cytoskeleton organization"/>
    <property type="evidence" value="ECO:0007669"/>
    <property type="project" value="TreeGrafter"/>
</dbReference>
<feature type="region of interest" description="Disordered" evidence="1">
    <location>
        <begin position="486"/>
        <end position="542"/>
    </location>
</feature>
<feature type="compositionally biased region" description="Basic and acidic residues" evidence="1">
    <location>
        <begin position="635"/>
        <end position="645"/>
    </location>
</feature>
<evidence type="ECO:0008006" key="6">
    <source>
        <dbReference type="Google" id="ProtNLM"/>
    </source>
</evidence>
<evidence type="ECO:0000313" key="4">
    <source>
        <dbReference type="EMBL" id="KAK0513023.1"/>
    </source>
</evidence>
<feature type="region of interest" description="Disordered" evidence="1">
    <location>
        <begin position="444"/>
        <end position="469"/>
    </location>
</feature>
<feature type="compositionally biased region" description="Acidic residues" evidence="1">
    <location>
        <begin position="613"/>
        <end position="627"/>
    </location>
</feature>
<organism evidence="4 5">
    <name type="scientific">Cladonia borealis</name>
    <dbReference type="NCBI Taxonomy" id="184061"/>
    <lineage>
        <taxon>Eukaryota</taxon>
        <taxon>Fungi</taxon>
        <taxon>Dikarya</taxon>
        <taxon>Ascomycota</taxon>
        <taxon>Pezizomycotina</taxon>
        <taxon>Lecanoromycetes</taxon>
        <taxon>OSLEUM clade</taxon>
        <taxon>Lecanoromycetidae</taxon>
        <taxon>Lecanorales</taxon>
        <taxon>Lecanorineae</taxon>
        <taxon>Cladoniaceae</taxon>
        <taxon>Cladonia</taxon>
    </lineage>
</organism>
<feature type="region of interest" description="Disordered" evidence="1">
    <location>
        <begin position="602"/>
        <end position="651"/>
    </location>
</feature>
<feature type="compositionally biased region" description="Gly residues" evidence="1">
    <location>
        <begin position="1070"/>
        <end position="1093"/>
    </location>
</feature>
<dbReference type="SMART" id="SM01292">
    <property type="entry name" value="N1221"/>
    <property type="match status" value="1"/>
</dbReference>
<feature type="region of interest" description="Disordered" evidence="1">
    <location>
        <begin position="827"/>
        <end position="883"/>
    </location>
</feature>
<dbReference type="GO" id="GO:0005829">
    <property type="term" value="C:cytosol"/>
    <property type="evidence" value="ECO:0007669"/>
    <property type="project" value="TreeGrafter"/>
</dbReference>
<evidence type="ECO:0000259" key="3">
    <source>
        <dbReference type="SMART" id="SM01293"/>
    </source>
</evidence>
<dbReference type="EMBL" id="JAFEKC020000009">
    <property type="protein sequence ID" value="KAK0513023.1"/>
    <property type="molecule type" value="Genomic_DNA"/>
</dbReference>
<feature type="compositionally biased region" description="Pro residues" evidence="1">
    <location>
        <begin position="87"/>
        <end position="98"/>
    </location>
</feature>
<dbReference type="InterPro" id="IPR040185">
    <property type="entry name" value="Far11/STRP"/>
</dbReference>
<name>A0AA39R483_9LECA</name>
<dbReference type="InterPro" id="IPR012486">
    <property type="entry name" value="Far11/STRP_N"/>
</dbReference>
<feature type="region of interest" description="Disordered" evidence="1">
    <location>
        <begin position="1066"/>
        <end position="1104"/>
    </location>
</feature>
<evidence type="ECO:0000259" key="2">
    <source>
        <dbReference type="SMART" id="SM01292"/>
    </source>
</evidence>
<proteinExistence type="predicted"/>
<dbReference type="AlphaFoldDB" id="A0AA39R483"/>
<dbReference type="InterPro" id="IPR021819">
    <property type="entry name" value="Far11/STRP_C"/>
</dbReference>
<feature type="region of interest" description="Disordered" evidence="1">
    <location>
        <begin position="28"/>
        <end position="106"/>
    </location>
</feature>